<evidence type="ECO:0000256" key="4">
    <source>
        <dbReference type="ARBA" id="ARBA00022603"/>
    </source>
</evidence>
<comment type="catalytic activity">
    <reaction evidence="8">
        <text>a 6-O-methyl-2'-deoxyguanosine in DNA + L-cysteinyl-[protein] = S-methyl-L-cysteinyl-[protein] + a 2'-deoxyguanosine in DNA</text>
        <dbReference type="Rhea" id="RHEA:24000"/>
        <dbReference type="Rhea" id="RHEA-COMP:10131"/>
        <dbReference type="Rhea" id="RHEA-COMP:10132"/>
        <dbReference type="Rhea" id="RHEA-COMP:11367"/>
        <dbReference type="Rhea" id="RHEA-COMP:11368"/>
        <dbReference type="ChEBI" id="CHEBI:29950"/>
        <dbReference type="ChEBI" id="CHEBI:82612"/>
        <dbReference type="ChEBI" id="CHEBI:85445"/>
        <dbReference type="ChEBI" id="CHEBI:85448"/>
        <dbReference type="EC" id="2.1.1.63"/>
    </reaction>
</comment>
<dbReference type="HOGENOM" id="CLU_000445_52_2_9"/>
<dbReference type="SUPFAM" id="SSF46767">
    <property type="entry name" value="Methylated DNA-protein cysteine methyltransferase, C-terminal domain"/>
    <property type="match status" value="1"/>
</dbReference>
<keyword evidence="12" id="KW-1185">Reference proteome</keyword>
<keyword evidence="7" id="KW-0234">DNA repair</keyword>
<evidence type="ECO:0000256" key="7">
    <source>
        <dbReference type="ARBA" id="ARBA00023204"/>
    </source>
</evidence>
<reference evidence="11 12" key="1">
    <citation type="submission" date="2011-01" db="EMBL/GenBank/DDBJ databases">
        <title>Whole genome sequence of Amphibacillus xylinus NBRC 15112.</title>
        <authorList>
            <person name="Nakazawa H."/>
            <person name="Katano Y."/>
            <person name="Nakamura S."/>
            <person name="Sasagawa M."/>
            <person name="Fukada J."/>
            <person name="Arai T."/>
            <person name="Sasakura N."/>
            <person name="Mochizuki D."/>
            <person name="Hosoyama A."/>
            <person name="Harada K."/>
            <person name="Horikawa H."/>
            <person name="Kato Y."/>
            <person name="Harada T."/>
            <person name="Sasaki K."/>
            <person name="Sekiguchi M."/>
            <person name="Hodoyama M."/>
            <person name="Nishiko R."/>
            <person name="Narita H."/>
            <person name="Hanamaki A."/>
            <person name="Hata C."/>
            <person name="Konno Y."/>
            <person name="Niimura Y."/>
            <person name="Yamazaki S."/>
            <person name="Fujita N."/>
        </authorList>
    </citation>
    <scope>NUCLEOTIDE SEQUENCE [LARGE SCALE GENOMIC DNA]</scope>
    <source>
        <strain evidence="12">ATCC 51415 / DSM 6626 / JCM 7361 / LMG 17667 / NBRC 15112 / Ep01</strain>
    </source>
</reference>
<evidence type="ECO:0000256" key="3">
    <source>
        <dbReference type="ARBA" id="ARBA00011918"/>
    </source>
</evidence>
<dbReference type="InterPro" id="IPR036217">
    <property type="entry name" value="MethylDNA_cys_MeTrfase_DNAb"/>
</dbReference>
<dbReference type="AlphaFoldDB" id="K0IYC7"/>
<keyword evidence="5 11" id="KW-0808">Transferase</keyword>
<keyword evidence="4 11" id="KW-0489">Methyltransferase</keyword>
<dbReference type="KEGG" id="axl:AXY_13170"/>
<dbReference type="STRING" id="698758.AXY_13170"/>
<evidence type="ECO:0000256" key="1">
    <source>
        <dbReference type="ARBA" id="ARBA00001286"/>
    </source>
</evidence>
<dbReference type="CDD" id="cd06445">
    <property type="entry name" value="ATase"/>
    <property type="match status" value="1"/>
</dbReference>
<feature type="domain" description="Methylated-DNA-[protein]-cysteine S-methyltransferase DNA binding" evidence="9">
    <location>
        <begin position="89"/>
        <end position="168"/>
    </location>
</feature>
<evidence type="ECO:0000256" key="2">
    <source>
        <dbReference type="ARBA" id="ARBA00008711"/>
    </source>
</evidence>
<dbReference type="eggNOG" id="COG0350">
    <property type="taxonomic scope" value="Bacteria"/>
</dbReference>
<accession>K0IYC7</accession>
<organism evidence="11 12">
    <name type="scientific">Amphibacillus xylanus (strain ATCC 51415 / DSM 6626 / JCM 7361 / LMG 17667 / NBRC 15112 / Ep01)</name>
    <dbReference type="NCBI Taxonomy" id="698758"/>
    <lineage>
        <taxon>Bacteria</taxon>
        <taxon>Bacillati</taxon>
        <taxon>Bacillota</taxon>
        <taxon>Bacilli</taxon>
        <taxon>Bacillales</taxon>
        <taxon>Bacillaceae</taxon>
        <taxon>Amphibacillus</taxon>
    </lineage>
</organism>
<keyword evidence="6" id="KW-0227">DNA damage</keyword>
<dbReference type="FunFam" id="1.10.10.10:FF:000214">
    <property type="entry name" value="Methylated-DNA--protein-cysteine methyltransferase"/>
    <property type="match status" value="1"/>
</dbReference>
<feature type="domain" description="Methylguanine DNA methyltransferase ribonuclease-like" evidence="10">
    <location>
        <begin position="6"/>
        <end position="84"/>
    </location>
</feature>
<dbReference type="GO" id="GO:0003908">
    <property type="term" value="F:methylated-DNA-[protein]-cysteine S-methyltransferase activity"/>
    <property type="evidence" value="ECO:0007669"/>
    <property type="project" value="UniProtKB-EC"/>
</dbReference>
<dbReference type="PATRIC" id="fig|698758.3.peg.1315"/>
<evidence type="ECO:0000313" key="11">
    <source>
        <dbReference type="EMBL" id="BAM47449.1"/>
    </source>
</evidence>
<gene>
    <name evidence="11" type="ordered locus">AXY_13170</name>
</gene>
<dbReference type="InterPro" id="IPR036631">
    <property type="entry name" value="MGMT_N_sf"/>
</dbReference>
<dbReference type="GO" id="GO:0032259">
    <property type="term" value="P:methylation"/>
    <property type="evidence" value="ECO:0007669"/>
    <property type="project" value="UniProtKB-KW"/>
</dbReference>
<proteinExistence type="inferred from homology"/>
<dbReference type="GO" id="GO:0006281">
    <property type="term" value="P:DNA repair"/>
    <property type="evidence" value="ECO:0007669"/>
    <property type="project" value="UniProtKB-KW"/>
</dbReference>
<dbReference type="PROSITE" id="PS00374">
    <property type="entry name" value="MGMT"/>
    <property type="match status" value="1"/>
</dbReference>
<sequence length="174" mass="20241">MSQTMIHYTTINIQDYQLTLYKTKHGLTLIETDIDRANHFADNWFKKRFNHFQLIQNDQLFVAETEQLVKYFAGELKTFDFAIDQKGTDFQKNVWRYLQDIPYGETLSYSELAQRMNRPTATRAVSRAIGQNPLLIVVPCHRVIGKNNKLTGFRSGLALKQALLNIEKSDHEKS</sequence>
<protein>
    <recommendedName>
        <fullName evidence="3">methylated-DNA--[protein]-cysteine S-methyltransferase</fullName>
        <ecNumber evidence="3">2.1.1.63</ecNumber>
    </recommendedName>
</protein>
<dbReference type="OrthoDB" id="9802228at2"/>
<dbReference type="InterPro" id="IPR036388">
    <property type="entry name" value="WH-like_DNA-bd_sf"/>
</dbReference>
<evidence type="ECO:0000259" key="10">
    <source>
        <dbReference type="Pfam" id="PF02870"/>
    </source>
</evidence>
<dbReference type="EC" id="2.1.1.63" evidence="3"/>
<dbReference type="Pfam" id="PF02870">
    <property type="entry name" value="Methyltransf_1N"/>
    <property type="match status" value="1"/>
</dbReference>
<dbReference type="EMBL" id="AP012050">
    <property type="protein sequence ID" value="BAM47449.1"/>
    <property type="molecule type" value="Genomic_DNA"/>
</dbReference>
<dbReference type="RefSeq" id="WP_015010053.1">
    <property type="nucleotide sequence ID" value="NC_018704.1"/>
</dbReference>
<comment type="catalytic activity">
    <reaction evidence="1">
        <text>a 4-O-methyl-thymidine in DNA + L-cysteinyl-[protein] = a thymidine in DNA + S-methyl-L-cysteinyl-[protein]</text>
        <dbReference type="Rhea" id="RHEA:53428"/>
        <dbReference type="Rhea" id="RHEA-COMP:10131"/>
        <dbReference type="Rhea" id="RHEA-COMP:10132"/>
        <dbReference type="Rhea" id="RHEA-COMP:13555"/>
        <dbReference type="Rhea" id="RHEA-COMP:13556"/>
        <dbReference type="ChEBI" id="CHEBI:29950"/>
        <dbReference type="ChEBI" id="CHEBI:82612"/>
        <dbReference type="ChEBI" id="CHEBI:137386"/>
        <dbReference type="ChEBI" id="CHEBI:137387"/>
        <dbReference type="EC" id="2.1.1.63"/>
    </reaction>
</comment>
<dbReference type="NCBIfam" id="TIGR00589">
    <property type="entry name" value="ogt"/>
    <property type="match status" value="1"/>
</dbReference>
<dbReference type="SUPFAM" id="SSF53155">
    <property type="entry name" value="Methylated DNA-protein cysteine methyltransferase domain"/>
    <property type="match status" value="1"/>
</dbReference>
<dbReference type="Proteomes" id="UP000006294">
    <property type="component" value="Chromosome"/>
</dbReference>
<dbReference type="PANTHER" id="PTHR10815">
    <property type="entry name" value="METHYLATED-DNA--PROTEIN-CYSTEINE METHYLTRANSFERASE"/>
    <property type="match status" value="1"/>
</dbReference>
<name>K0IYC7_AMPXN</name>
<dbReference type="InterPro" id="IPR008332">
    <property type="entry name" value="MethylG_MeTrfase_N"/>
</dbReference>
<evidence type="ECO:0000256" key="8">
    <source>
        <dbReference type="ARBA" id="ARBA00049348"/>
    </source>
</evidence>
<dbReference type="Pfam" id="PF01035">
    <property type="entry name" value="DNA_binding_1"/>
    <property type="match status" value="1"/>
</dbReference>
<dbReference type="InterPro" id="IPR014048">
    <property type="entry name" value="MethylDNA_cys_MeTrfase_DNA-bd"/>
</dbReference>
<dbReference type="PANTHER" id="PTHR10815:SF12">
    <property type="entry name" value="METHYLATED-DNA--PROTEIN-CYSTEINE METHYLTRANSFERASE, INDUCIBLE"/>
    <property type="match status" value="1"/>
</dbReference>
<dbReference type="InterPro" id="IPR001497">
    <property type="entry name" value="MethylDNA_cys_MeTrfase_AS"/>
</dbReference>
<comment type="similarity">
    <text evidence="2">Belongs to the MGMT family.</text>
</comment>
<evidence type="ECO:0000256" key="6">
    <source>
        <dbReference type="ARBA" id="ARBA00022763"/>
    </source>
</evidence>
<dbReference type="Gene3D" id="1.10.10.10">
    <property type="entry name" value="Winged helix-like DNA-binding domain superfamily/Winged helix DNA-binding domain"/>
    <property type="match status" value="1"/>
</dbReference>
<evidence type="ECO:0000256" key="5">
    <source>
        <dbReference type="ARBA" id="ARBA00022679"/>
    </source>
</evidence>
<dbReference type="Gene3D" id="3.30.160.70">
    <property type="entry name" value="Methylated DNA-protein cysteine methyltransferase domain"/>
    <property type="match status" value="1"/>
</dbReference>
<evidence type="ECO:0000313" key="12">
    <source>
        <dbReference type="Proteomes" id="UP000006294"/>
    </source>
</evidence>
<evidence type="ECO:0000259" key="9">
    <source>
        <dbReference type="Pfam" id="PF01035"/>
    </source>
</evidence>